<gene>
    <name evidence="1" type="ORF">UFOVP208_32</name>
</gene>
<protein>
    <submittedName>
        <fullName evidence="1">Uncharacterized protein</fullName>
    </submittedName>
</protein>
<sequence length="67" mass="7791">MSLTNILLTLLIALLGYMGRSLYEKIEHLIEEIRVIMLSDVANKKDIEHLKESVNDHETRLTKLENK</sequence>
<dbReference type="EMBL" id="LR798248">
    <property type="protein sequence ID" value="CAB5217956.1"/>
    <property type="molecule type" value="Genomic_DNA"/>
</dbReference>
<name>A0A6J7WJR3_9CAUD</name>
<proteinExistence type="predicted"/>
<evidence type="ECO:0000313" key="1">
    <source>
        <dbReference type="EMBL" id="CAB5217956.1"/>
    </source>
</evidence>
<reference evidence="1" key="1">
    <citation type="submission" date="2020-05" db="EMBL/GenBank/DDBJ databases">
        <authorList>
            <person name="Chiriac C."/>
            <person name="Salcher M."/>
            <person name="Ghai R."/>
            <person name="Kavagutti S V."/>
        </authorList>
    </citation>
    <scope>NUCLEOTIDE SEQUENCE</scope>
</reference>
<accession>A0A6J7WJR3</accession>
<organism evidence="1">
    <name type="scientific">uncultured Caudovirales phage</name>
    <dbReference type="NCBI Taxonomy" id="2100421"/>
    <lineage>
        <taxon>Viruses</taxon>
        <taxon>Duplodnaviria</taxon>
        <taxon>Heunggongvirae</taxon>
        <taxon>Uroviricota</taxon>
        <taxon>Caudoviricetes</taxon>
        <taxon>Peduoviridae</taxon>
        <taxon>Maltschvirus</taxon>
        <taxon>Maltschvirus maltsch</taxon>
    </lineage>
</organism>